<name>A0A9R1X104_LACSA</name>
<evidence type="ECO:0000313" key="1">
    <source>
        <dbReference type="EMBL" id="KAJ0194259.1"/>
    </source>
</evidence>
<gene>
    <name evidence="1" type="ORF">LSAT_V11C800396670</name>
</gene>
<reference evidence="1 2" key="1">
    <citation type="journal article" date="2017" name="Nat. Commun.">
        <title>Genome assembly with in vitro proximity ligation data and whole-genome triplication in lettuce.</title>
        <authorList>
            <person name="Reyes-Chin-Wo S."/>
            <person name="Wang Z."/>
            <person name="Yang X."/>
            <person name="Kozik A."/>
            <person name="Arikit S."/>
            <person name="Song C."/>
            <person name="Xia L."/>
            <person name="Froenicke L."/>
            <person name="Lavelle D.O."/>
            <person name="Truco M.J."/>
            <person name="Xia R."/>
            <person name="Zhu S."/>
            <person name="Xu C."/>
            <person name="Xu H."/>
            <person name="Xu X."/>
            <person name="Cox K."/>
            <person name="Korf I."/>
            <person name="Meyers B.C."/>
            <person name="Michelmore R.W."/>
        </authorList>
    </citation>
    <scope>NUCLEOTIDE SEQUENCE [LARGE SCALE GENOMIC DNA]</scope>
    <source>
        <strain evidence="2">cv. Salinas</strain>
        <tissue evidence="1">Seedlings</tissue>
    </source>
</reference>
<organism evidence="1 2">
    <name type="scientific">Lactuca sativa</name>
    <name type="common">Garden lettuce</name>
    <dbReference type="NCBI Taxonomy" id="4236"/>
    <lineage>
        <taxon>Eukaryota</taxon>
        <taxon>Viridiplantae</taxon>
        <taxon>Streptophyta</taxon>
        <taxon>Embryophyta</taxon>
        <taxon>Tracheophyta</taxon>
        <taxon>Spermatophyta</taxon>
        <taxon>Magnoliopsida</taxon>
        <taxon>eudicotyledons</taxon>
        <taxon>Gunneridae</taxon>
        <taxon>Pentapetalae</taxon>
        <taxon>asterids</taxon>
        <taxon>campanulids</taxon>
        <taxon>Asterales</taxon>
        <taxon>Asteraceae</taxon>
        <taxon>Cichorioideae</taxon>
        <taxon>Cichorieae</taxon>
        <taxon>Lactucinae</taxon>
        <taxon>Lactuca</taxon>
    </lineage>
</organism>
<dbReference type="EMBL" id="NBSK02000008">
    <property type="protein sequence ID" value="KAJ0194259.1"/>
    <property type="molecule type" value="Genomic_DNA"/>
</dbReference>
<evidence type="ECO:0000313" key="2">
    <source>
        <dbReference type="Proteomes" id="UP000235145"/>
    </source>
</evidence>
<accession>A0A9R1X104</accession>
<dbReference type="AlphaFoldDB" id="A0A9R1X104"/>
<proteinExistence type="predicted"/>
<dbReference type="Proteomes" id="UP000235145">
    <property type="component" value="Unassembled WGS sequence"/>
</dbReference>
<keyword evidence="2" id="KW-1185">Reference proteome</keyword>
<sequence>MMDVSSFFYIFNIIKWNPYQGTMTTPSVKARGPVITFFKYLPSGLKMNLLKRNPYGCCIDEVVRFQLDNVHFTHLGLPVDDNIARVNG</sequence>
<protein>
    <submittedName>
        <fullName evidence="1">Uncharacterized protein</fullName>
    </submittedName>
</protein>
<comment type="caution">
    <text evidence="1">The sequence shown here is derived from an EMBL/GenBank/DDBJ whole genome shotgun (WGS) entry which is preliminary data.</text>
</comment>